<feature type="domain" description="Tyr recombinase" evidence="5">
    <location>
        <begin position="212"/>
        <end position="386"/>
    </location>
</feature>
<proteinExistence type="inferred from homology"/>
<reference evidence="6" key="1">
    <citation type="submission" date="2022-05" db="EMBL/GenBank/DDBJ databases">
        <title>Sphingomonas sp. strain MG17 Genome sequencing and assembly.</title>
        <authorList>
            <person name="Kim I."/>
        </authorList>
    </citation>
    <scope>NUCLEOTIDE SEQUENCE</scope>
    <source>
        <strain evidence="6">MG17</strain>
    </source>
</reference>
<evidence type="ECO:0000256" key="3">
    <source>
        <dbReference type="ARBA" id="ARBA00023125"/>
    </source>
</evidence>
<evidence type="ECO:0000256" key="4">
    <source>
        <dbReference type="ARBA" id="ARBA00023172"/>
    </source>
</evidence>
<dbReference type="InterPro" id="IPR010998">
    <property type="entry name" value="Integrase_recombinase_N"/>
</dbReference>
<name>A0A9X2HHG3_9SPHN</name>
<evidence type="ECO:0000259" key="5">
    <source>
        <dbReference type="PROSITE" id="PS51898"/>
    </source>
</evidence>
<comment type="similarity">
    <text evidence="1">Belongs to the 'phage' integrase family.</text>
</comment>
<dbReference type="GO" id="GO:0003677">
    <property type="term" value="F:DNA binding"/>
    <property type="evidence" value="ECO:0007669"/>
    <property type="project" value="UniProtKB-KW"/>
</dbReference>
<dbReference type="PANTHER" id="PTHR30629">
    <property type="entry name" value="PROPHAGE INTEGRASE"/>
    <property type="match status" value="1"/>
</dbReference>
<dbReference type="InterPro" id="IPR013762">
    <property type="entry name" value="Integrase-like_cat_sf"/>
</dbReference>
<keyword evidence="4" id="KW-0233">DNA recombination</keyword>
<sequence length="430" mass="48939">MAQRVNLTPTNIDNLRIGSLSDPRTPGLYIEIQTGRGRLLRIWKYRRRIAGGKTSHKATLGPFPAHTIADARDWANKLNLSIEKGIDPIATKREHLAASIPVSDAHALYMDEINAGTRRKLKPRTIADKEKIWASDLKAAIGHRILQEITEDDLWSIVLAKGRKAPIRANRLAAELKVFMKWCASRAGREAGVRLKASPAATLDAYYFPSRPRARFLSHEELSWFLQALAVEERVYQRALLLLLLTGCRKEEVLAAPASEFVADVWSIPSERTKNWQVHRIPLSPWACSLSRTNSEWLIPSERVDGPMIWGWYKILSRIRVRMGELGGRAVEHFTLHDLRRTMRSNTKRLKIDLETAEAMLNHKKKGLEEIYDGYDLFDEKREGFAKWESFLVSLAVTSRVEVELSIPDESIQSCGVQPDHQANLQLQLF</sequence>
<dbReference type="GO" id="GO:0015074">
    <property type="term" value="P:DNA integration"/>
    <property type="evidence" value="ECO:0007669"/>
    <property type="project" value="UniProtKB-KW"/>
</dbReference>
<accession>A0A9X2HHG3</accession>
<keyword evidence="7" id="KW-1185">Reference proteome</keyword>
<dbReference type="Gene3D" id="1.10.443.10">
    <property type="entry name" value="Intergrase catalytic core"/>
    <property type="match status" value="1"/>
</dbReference>
<dbReference type="GO" id="GO:0006310">
    <property type="term" value="P:DNA recombination"/>
    <property type="evidence" value="ECO:0007669"/>
    <property type="project" value="UniProtKB-KW"/>
</dbReference>
<dbReference type="Gene3D" id="3.30.160.390">
    <property type="entry name" value="Integrase, DNA-binding domain"/>
    <property type="match status" value="1"/>
</dbReference>
<dbReference type="InterPro" id="IPR038488">
    <property type="entry name" value="Integrase_DNA-bd_sf"/>
</dbReference>
<dbReference type="Pfam" id="PF13356">
    <property type="entry name" value="Arm-DNA-bind_3"/>
    <property type="match status" value="1"/>
</dbReference>
<protein>
    <submittedName>
        <fullName evidence="6">Integrase family protein</fullName>
    </submittedName>
</protein>
<dbReference type="InterPro" id="IPR011010">
    <property type="entry name" value="DNA_brk_join_enz"/>
</dbReference>
<dbReference type="RefSeq" id="WP_254293742.1">
    <property type="nucleotide sequence ID" value="NZ_JAMLDX010000009.1"/>
</dbReference>
<dbReference type="EMBL" id="JAMLDX010000009">
    <property type="protein sequence ID" value="MCP3731281.1"/>
    <property type="molecule type" value="Genomic_DNA"/>
</dbReference>
<dbReference type="Gene3D" id="1.10.150.130">
    <property type="match status" value="1"/>
</dbReference>
<evidence type="ECO:0000313" key="7">
    <source>
        <dbReference type="Proteomes" id="UP001139451"/>
    </source>
</evidence>
<dbReference type="Proteomes" id="UP001139451">
    <property type="component" value="Unassembled WGS sequence"/>
</dbReference>
<dbReference type="AlphaFoldDB" id="A0A9X2HHG3"/>
<dbReference type="SUPFAM" id="SSF56349">
    <property type="entry name" value="DNA breaking-rejoining enzymes"/>
    <property type="match status" value="1"/>
</dbReference>
<evidence type="ECO:0000256" key="1">
    <source>
        <dbReference type="ARBA" id="ARBA00008857"/>
    </source>
</evidence>
<dbReference type="InterPro" id="IPR002104">
    <property type="entry name" value="Integrase_catalytic"/>
</dbReference>
<keyword evidence="2" id="KW-0229">DNA integration</keyword>
<evidence type="ECO:0000256" key="2">
    <source>
        <dbReference type="ARBA" id="ARBA00022908"/>
    </source>
</evidence>
<comment type="caution">
    <text evidence="6">The sequence shown here is derived from an EMBL/GenBank/DDBJ whole genome shotgun (WGS) entry which is preliminary data.</text>
</comment>
<gene>
    <name evidence="6" type="ORF">M9978_12670</name>
</gene>
<dbReference type="PANTHER" id="PTHR30629:SF2">
    <property type="entry name" value="PROPHAGE INTEGRASE INTS-RELATED"/>
    <property type="match status" value="1"/>
</dbReference>
<keyword evidence="3" id="KW-0238">DNA-binding</keyword>
<dbReference type="InterPro" id="IPR050808">
    <property type="entry name" value="Phage_Integrase"/>
</dbReference>
<organism evidence="6 7">
    <name type="scientific">Sphingomonas tagetis</name>
    <dbReference type="NCBI Taxonomy" id="2949092"/>
    <lineage>
        <taxon>Bacteria</taxon>
        <taxon>Pseudomonadati</taxon>
        <taxon>Pseudomonadota</taxon>
        <taxon>Alphaproteobacteria</taxon>
        <taxon>Sphingomonadales</taxon>
        <taxon>Sphingomonadaceae</taxon>
        <taxon>Sphingomonas</taxon>
    </lineage>
</organism>
<dbReference type="Pfam" id="PF00589">
    <property type="entry name" value="Phage_integrase"/>
    <property type="match status" value="1"/>
</dbReference>
<evidence type="ECO:0000313" key="6">
    <source>
        <dbReference type="EMBL" id="MCP3731281.1"/>
    </source>
</evidence>
<dbReference type="InterPro" id="IPR025166">
    <property type="entry name" value="Integrase_DNA_bind_dom"/>
</dbReference>
<dbReference type="PROSITE" id="PS51898">
    <property type="entry name" value="TYR_RECOMBINASE"/>
    <property type="match status" value="1"/>
</dbReference>